<dbReference type="Proteomes" id="UP001153636">
    <property type="component" value="Chromosome 12"/>
</dbReference>
<dbReference type="AlphaFoldDB" id="A0A9P0CIQ3"/>
<accession>A0A9P0CIQ3</accession>
<proteinExistence type="predicted"/>
<dbReference type="EMBL" id="OV651824">
    <property type="protein sequence ID" value="CAH1102181.1"/>
    <property type="molecule type" value="Genomic_DNA"/>
</dbReference>
<organism evidence="1 2">
    <name type="scientific">Psylliodes chrysocephalus</name>
    <dbReference type="NCBI Taxonomy" id="3402493"/>
    <lineage>
        <taxon>Eukaryota</taxon>
        <taxon>Metazoa</taxon>
        <taxon>Ecdysozoa</taxon>
        <taxon>Arthropoda</taxon>
        <taxon>Hexapoda</taxon>
        <taxon>Insecta</taxon>
        <taxon>Pterygota</taxon>
        <taxon>Neoptera</taxon>
        <taxon>Endopterygota</taxon>
        <taxon>Coleoptera</taxon>
        <taxon>Polyphaga</taxon>
        <taxon>Cucujiformia</taxon>
        <taxon>Chrysomeloidea</taxon>
        <taxon>Chrysomelidae</taxon>
        <taxon>Galerucinae</taxon>
        <taxon>Alticini</taxon>
        <taxon>Psylliodes</taxon>
    </lineage>
</organism>
<protein>
    <submittedName>
        <fullName evidence="1">Uncharacterized protein</fullName>
    </submittedName>
</protein>
<keyword evidence="2" id="KW-1185">Reference proteome</keyword>
<dbReference type="OrthoDB" id="6738595at2759"/>
<reference evidence="1" key="1">
    <citation type="submission" date="2022-01" db="EMBL/GenBank/DDBJ databases">
        <authorList>
            <person name="King R."/>
        </authorList>
    </citation>
    <scope>NUCLEOTIDE SEQUENCE</scope>
</reference>
<evidence type="ECO:0000313" key="2">
    <source>
        <dbReference type="Proteomes" id="UP001153636"/>
    </source>
</evidence>
<evidence type="ECO:0000313" key="1">
    <source>
        <dbReference type="EMBL" id="CAH1102181.1"/>
    </source>
</evidence>
<gene>
    <name evidence="1" type="ORF">PSYICH_LOCUS3203</name>
</gene>
<sequence>MNNDNLEFTFYSDNYCGQNQNRYIIAISLHAVKTLKIKAIKHKFLICDHTQNEGDAAHCVNEKEIKKSLKSGPIVIPQQYVTIIRTAKKRGNPYQVNEMMSST</sequence>
<name>A0A9P0CIQ3_9CUCU</name>